<evidence type="ECO:0000256" key="3">
    <source>
        <dbReference type="ARBA" id="ARBA00022525"/>
    </source>
</evidence>
<reference evidence="6" key="2">
    <citation type="submission" date="2025-08" db="UniProtKB">
        <authorList>
            <consortium name="Ensembl"/>
        </authorList>
    </citation>
    <scope>IDENTIFICATION</scope>
    <source>
        <strain evidence="6">2N</strain>
    </source>
</reference>
<dbReference type="SUPFAM" id="SSF50353">
    <property type="entry name" value="Cytokine"/>
    <property type="match status" value="1"/>
</dbReference>
<dbReference type="VEuPathDB" id="HostDB:ENSCPOG00000037328"/>
<dbReference type="Proteomes" id="UP000005447">
    <property type="component" value="Unassembled WGS sequence"/>
</dbReference>
<dbReference type="FunFam" id="2.80.10.50:FF:000013">
    <property type="entry name" value="Interleukin-1"/>
    <property type="match status" value="1"/>
</dbReference>
<comment type="similarity">
    <text evidence="2 5">Belongs to the IL-1 family.</text>
</comment>
<dbReference type="Ensembl" id="ENSCPOT00000047438.1">
    <property type="protein sequence ID" value="ENSCPOP00000025895.1"/>
    <property type="gene ID" value="ENSCPOG00000037328.1"/>
</dbReference>
<keyword evidence="3 5" id="KW-0964">Secreted</keyword>
<dbReference type="OrthoDB" id="9442925at2759"/>
<dbReference type="InterPro" id="IPR020877">
    <property type="entry name" value="IL-1_CS"/>
</dbReference>
<reference evidence="6" key="3">
    <citation type="submission" date="2025-09" db="UniProtKB">
        <authorList>
            <consortium name="Ensembl"/>
        </authorList>
    </citation>
    <scope>IDENTIFICATION</scope>
    <source>
        <strain evidence="6">2N</strain>
    </source>
</reference>
<name>A0A286XK67_CAVPO</name>
<evidence type="ECO:0000256" key="1">
    <source>
        <dbReference type="ARBA" id="ARBA00004613"/>
    </source>
</evidence>
<dbReference type="PROSITE" id="PS00253">
    <property type="entry name" value="INTERLEUKIN_1"/>
    <property type="match status" value="1"/>
</dbReference>
<dbReference type="InParanoid" id="A0A286XK67"/>
<dbReference type="Pfam" id="PF00340">
    <property type="entry name" value="IL1"/>
    <property type="match status" value="1"/>
</dbReference>
<dbReference type="InterPro" id="IPR008996">
    <property type="entry name" value="IL1/FGF"/>
</dbReference>
<dbReference type="Gene3D" id="2.80.10.50">
    <property type="match status" value="1"/>
</dbReference>
<evidence type="ECO:0000313" key="6">
    <source>
        <dbReference type="Ensembl" id="ENSCPOP00000025895.1"/>
    </source>
</evidence>
<reference evidence="7" key="1">
    <citation type="journal article" date="2011" name="Nature">
        <title>A high-resolution map of human evolutionary constraint using 29 mammals.</title>
        <authorList>
            <person name="Lindblad-Toh K."/>
            <person name="Garber M."/>
            <person name="Zuk O."/>
            <person name="Lin M.F."/>
            <person name="Parker B.J."/>
            <person name="Washietl S."/>
            <person name="Kheradpour P."/>
            <person name="Ernst J."/>
            <person name="Jordan G."/>
            <person name="Mauceli E."/>
            <person name="Ward L.D."/>
            <person name="Lowe C.B."/>
            <person name="Holloway A.K."/>
            <person name="Clamp M."/>
            <person name="Gnerre S."/>
            <person name="Alfoldi J."/>
            <person name="Beal K."/>
            <person name="Chang J."/>
            <person name="Clawson H."/>
            <person name="Cuff J."/>
            <person name="Di Palma F."/>
            <person name="Fitzgerald S."/>
            <person name="Flicek P."/>
            <person name="Guttman M."/>
            <person name="Hubisz M.J."/>
            <person name="Jaffe D.B."/>
            <person name="Jungreis I."/>
            <person name="Kent W.J."/>
            <person name="Kostka D."/>
            <person name="Lara M."/>
            <person name="Martins A.L."/>
            <person name="Massingham T."/>
            <person name="Moltke I."/>
            <person name="Raney B.J."/>
            <person name="Rasmussen M.D."/>
            <person name="Robinson J."/>
            <person name="Stark A."/>
            <person name="Vilella A.J."/>
            <person name="Wen J."/>
            <person name="Xie X."/>
            <person name="Zody M.C."/>
            <person name="Baldwin J."/>
            <person name="Bloom T."/>
            <person name="Chin C.W."/>
            <person name="Heiman D."/>
            <person name="Nicol R."/>
            <person name="Nusbaum C."/>
            <person name="Young S."/>
            <person name="Wilkinson J."/>
            <person name="Worley K.C."/>
            <person name="Kovar C.L."/>
            <person name="Muzny D.M."/>
            <person name="Gibbs R.A."/>
            <person name="Cree A."/>
            <person name="Dihn H.H."/>
            <person name="Fowler G."/>
            <person name="Jhangiani S."/>
            <person name="Joshi V."/>
            <person name="Lee S."/>
            <person name="Lewis L.R."/>
            <person name="Nazareth L.V."/>
            <person name="Okwuonu G."/>
            <person name="Santibanez J."/>
            <person name="Warren W.C."/>
            <person name="Mardis E.R."/>
            <person name="Weinstock G.M."/>
            <person name="Wilson R.K."/>
            <person name="Delehaunty K."/>
            <person name="Dooling D."/>
            <person name="Fronik C."/>
            <person name="Fulton L."/>
            <person name="Fulton B."/>
            <person name="Graves T."/>
            <person name="Minx P."/>
            <person name="Sodergren E."/>
            <person name="Birney E."/>
            <person name="Margulies E.H."/>
            <person name="Herrero J."/>
            <person name="Green E.D."/>
            <person name="Haussler D."/>
            <person name="Siepel A."/>
            <person name="Goldman N."/>
            <person name="Pollard K.S."/>
            <person name="Pedersen J.S."/>
            <person name="Lander E.S."/>
            <person name="Kellis M."/>
        </authorList>
    </citation>
    <scope>NUCLEOTIDE SEQUENCE [LARGE SCALE GENOMIC DNA]</scope>
    <source>
        <strain evidence="7">2N</strain>
    </source>
</reference>
<sequence length="163" mass="18661">MLLPQEGNQELQATPNHYDIRDTQQMVWILNGNVLVAVPSRNNVDPVTLSIIACRDTQYCDKEKGNLIYLGIKDKNLSLYCTEIEGKPTLQLKEINIMNLYWEKTAQKPFLFFHSREGSTSAFQSVTYPGWFIATSSVPNQPVFIIQERGLTNNTNFYLDPKN</sequence>
<dbReference type="SMART" id="SM00125">
    <property type="entry name" value="IL1"/>
    <property type="match status" value="1"/>
</dbReference>
<comment type="subcellular location">
    <subcellularLocation>
        <location evidence="1 5">Secreted</location>
    </subcellularLocation>
</comment>
<dbReference type="GO" id="GO:0045582">
    <property type="term" value="P:positive regulation of T cell differentiation"/>
    <property type="evidence" value="ECO:0007669"/>
    <property type="project" value="TreeGrafter"/>
</dbReference>
<gene>
    <name evidence="6" type="primary">LOC100712719</name>
</gene>
<dbReference type="STRING" id="10141.ENSCPOP00000025895"/>
<keyword evidence="7" id="KW-1185">Reference proteome</keyword>
<evidence type="ECO:0000256" key="2">
    <source>
        <dbReference type="ARBA" id="ARBA00010448"/>
    </source>
</evidence>
<dbReference type="GO" id="GO:0005149">
    <property type="term" value="F:interleukin-1 receptor binding"/>
    <property type="evidence" value="ECO:0007669"/>
    <property type="project" value="UniProtKB-UniRule"/>
</dbReference>
<dbReference type="InterPro" id="IPR000975">
    <property type="entry name" value="IL-1_fam"/>
</dbReference>
<dbReference type="FunCoup" id="A0A286XK67">
    <property type="interactions" value="383"/>
</dbReference>
<dbReference type="PRINTS" id="PR00264">
    <property type="entry name" value="INTERLEUKIN1"/>
</dbReference>
<dbReference type="OMA" id="NIMNLYW"/>
<evidence type="ECO:0000313" key="7">
    <source>
        <dbReference type="Proteomes" id="UP000005447"/>
    </source>
</evidence>
<dbReference type="GO" id="GO:0019221">
    <property type="term" value="P:cytokine-mediated signaling pathway"/>
    <property type="evidence" value="ECO:0007669"/>
    <property type="project" value="TreeGrafter"/>
</dbReference>
<dbReference type="EMBL" id="AAKN02046995">
    <property type="status" value="NOT_ANNOTATED_CDS"/>
    <property type="molecule type" value="Genomic_DNA"/>
</dbReference>
<evidence type="ECO:0000256" key="4">
    <source>
        <dbReference type="ARBA" id="ARBA00023157"/>
    </source>
</evidence>
<dbReference type="GO" id="GO:0010628">
    <property type="term" value="P:positive regulation of gene expression"/>
    <property type="evidence" value="ECO:0007669"/>
    <property type="project" value="TreeGrafter"/>
</dbReference>
<accession>A0A286XK67</accession>
<evidence type="ECO:0000256" key="5">
    <source>
        <dbReference type="RuleBase" id="RU003753"/>
    </source>
</evidence>
<protein>
    <recommendedName>
        <fullName evidence="5">Interleukin-1</fullName>
    </recommendedName>
</protein>
<dbReference type="eggNOG" id="ENOG502STX9">
    <property type="taxonomic scope" value="Eukaryota"/>
</dbReference>
<dbReference type="AlphaFoldDB" id="A0A286XK67"/>
<dbReference type="Bgee" id="ENSCPOG00000037328">
    <property type="expression patterns" value="Expressed in zone of skin and 1 other cell type or tissue"/>
</dbReference>
<keyword evidence="4" id="KW-1015">Disulfide bond</keyword>
<dbReference type="InterPro" id="IPR003297">
    <property type="entry name" value="IL-1RA/IL-36"/>
</dbReference>
<dbReference type="PRINTS" id="PR01360">
    <property type="entry name" value="INTRLEUKIN1X"/>
</dbReference>
<dbReference type="GeneTree" id="ENSGT00950000182943"/>
<dbReference type="PANTHER" id="PTHR10078">
    <property type="entry name" value="INTERLEUKIN-1 FAMILY MEMBER"/>
    <property type="match status" value="1"/>
</dbReference>
<dbReference type="CDD" id="cd23300">
    <property type="entry name" value="beta-trefoil_IL36"/>
    <property type="match status" value="1"/>
</dbReference>
<dbReference type="PANTHER" id="PTHR10078:SF24">
    <property type="entry name" value="INTERLEUKIN-36 BETA"/>
    <property type="match status" value="1"/>
</dbReference>
<dbReference type="GO" id="GO:0005125">
    <property type="term" value="F:cytokine activity"/>
    <property type="evidence" value="ECO:0007669"/>
    <property type="project" value="UniProtKB-UniRule"/>
</dbReference>
<proteinExistence type="inferred from homology"/>
<dbReference type="GO" id="GO:0071222">
    <property type="term" value="P:cellular response to lipopolysaccharide"/>
    <property type="evidence" value="ECO:0007669"/>
    <property type="project" value="TreeGrafter"/>
</dbReference>
<dbReference type="GO" id="GO:0002437">
    <property type="term" value="P:inflammatory response to antigenic stimulus"/>
    <property type="evidence" value="ECO:0007669"/>
    <property type="project" value="TreeGrafter"/>
</dbReference>
<organism evidence="6 7">
    <name type="scientific">Cavia porcellus</name>
    <name type="common">Guinea pig</name>
    <dbReference type="NCBI Taxonomy" id="10141"/>
    <lineage>
        <taxon>Eukaryota</taxon>
        <taxon>Metazoa</taxon>
        <taxon>Chordata</taxon>
        <taxon>Craniata</taxon>
        <taxon>Vertebrata</taxon>
        <taxon>Euteleostomi</taxon>
        <taxon>Mammalia</taxon>
        <taxon>Eutheria</taxon>
        <taxon>Euarchontoglires</taxon>
        <taxon>Glires</taxon>
        <taxon>Rodentia</taxon>
        <taxon>Hystricomorpha</taxon>
        <taxon>Caviidae</taxon>
        <taxon>Cavia</taxon>
    </lineage>
</organism>
<dbReference type="GO" id="GO:0005615">
    <property type="term" value="C:extracellular space"/>
    <property type="evidence" value="ECO:0007669"/>
    <property type="project" value="InterPro"/>
</dbReference>